<dbReference type="PANTHER" id="PTHR13789">
    <property type="entry name" value="MONOOXYGENASE"/>
    <property type="match status" value="1"/>
</dbReference>
<gene>
    <name evidence="7" type="ORF">TCE0_034r09925</name>
</gene>
<evidence type="ECO:0000256" key="2">
    <source>
        <dbReference type="ARBA" id="ARBA00022630"/>
    </source>
</evidence>
<dbReference type="PANTHER" id="PTHR13789:SF309">
    <property type="entry name" value="PUTATIVE (AFU_ORTHOLOGUE AFUA_6G14510)-RELATED"/>
    <property type="match status" value="1"/>
</dbReference>
<keyword evidence="3" id="KW-0274">FAD</keyword>
<reference evidence="8" key="1">
    <citation type="journal article" date="2015" name="Genome Announc.">
        <title>Draft genome sequence of Talaromyces cellulolyticus strain Y-94, a source of lignocellulosic biomass-degrading enzymes.</title>
        <authorList>
            <person name="Fujii T."/>
            <person name="Koike H."/>
            <person name="Sawayama S."/>
            <person name="Yano S."/>
            <person name="Inoue H."/>
        </authorList>
    </citation>
    <scope>NUCLEOTIDE SEQUENCE [LARGE SCALE GENOMIC DNA]</scope>
    <source>
        <strain evidence="8">Y-94</strain>
    </source>
</reference>
<keyword evidence="4" id="KW-0560">Oxidoreductase</keyword>
<dbReference type="InterPro" id="IPR050493">
    <property type="entry name" value="FAD-dep_Monooxygenase_BioMet"/>
</dbReference>
<dbReference type="Pfam" id="PF01494">
    <property type="entry name" value="FAD_binding_3"/>
    <property type="match status" value="2"/>
</dbReference>
<comment type="similarity">
    <text evidence="1">Belongs to the paxM FAD-dependent monooxygenase family.</text>
</comment>
<dbReference type="Proteomes" id="UP000053095">
    <property type="component" value="Unassembled WGS sequence"/>
</dbReference>
<dbReference type="Gene3D" id="3.50.50.60">
    <property type="entry name" value="FAD/NAD(P)-binding domain"/>
    <property type="match status" value="1"/>
</dbReference>
<organism evidence="7 8">
    <name type="scientific">Talaromyces pinophilus</name>
    <name type="common">Penicillium pinophilum</name>
    <dbReference type="NCBI Taxonomy" id="128442"/>
    <lineage>
        <taxon>Eukaryota</taxon>
        <taxon>Fungi</taxon>
        <taxon>Dikarya</taxon>
        <taxon>Ascomycota</taxon>
        <taxon>Pezizomycotina</taxon>
        <taxon>Eurotiomycetes</taxon>
        <taxon>Eurotiomycetidae</taxon>
        <taxon>Eurotiales</taxon>
        <taxon>Trichocomaceae</taxon>
        <taxon>Talaromyces</taxon>
        <taxon>Talaromyces sect. Talaromyces</taxon>
    </lineage>
</organism>
<evidence type="ECO:0000256" key="4">
    <source>
        <dbReference type="ARBA" id="ARBA00023002"/>
    </source>
</evidence>
<protein>
    <submittedName>
        <fullName evidence="7">Salicylate hydroxylase</fullName>
    </submittedName>
</protein>
<evidence type="ECO:0000256" key="5">
    <source>
        <dbReference type="ARBA" id="ARBA00023033"/>
    </source>
</evidence>
<dbReference type="InterPro" id="IPR036188">
    <property type="entry name" value="FAD/NAD-bd_sf"/>
</dbReference>
<feature type="domain" description="FAD-binding" evidence="6">
    <location>
        <begin position="308"/>
        <end position="348"/>
    </location>
</feature>
<dbReference type="AlphaFoldDB" id="A0A6V8HEB8"/>
<evidence type="ECO:0000313" key="8">
    <source>
        <dbReference type="Proteomes" id="UP000053095"/>
    </source>
</evidence>
<dbReference type="SUPFAM" id="SSF51905">
    <property type="entry name" value="FAD/NAD(P)-binding domain"/>
    <property type="match status" value="1"/>
</dbReference>
<accession>A0A6V8HEB8</accession>
<keyword evidence="8" id="KW-1185">Reference proteome</keyword>
<feature type="domain" description="FAD-binding" evidence="6">
    <location>
        <begin position="2"/>
        <end position="175"/>
    </location>
</feature>
<dbReference type="PRINTS" id="PR00420">
    <property type="entry name" value="RNGMNOXGNASE"/>
</dbReference>
<sequence>MVQVAIIGGGLGGLVLALNLHKRNISTAIYESRSEDDIHGGSIALAPNALRILDRIGAYEALRVRGFIYERIYFANGSGQEMGYVFHGSSELYNFPALRIKRSILREELVRIVKREGVPIYWNKKCVRIVSETAATTTQTNGSATAEFSDGEKVEADFVIGADGIHSRIRSFIAPDVGDPTFTGLTGITGTIHADELGDLQEKARLHVPCMLFGANGSIGILPSSFDGKEIEWFANLETEDRSREEWTKFGNDGQWMKDLILQRFLYGDKIDHSPEMVKQLMLKTRPEVLTNWPFYTLPHVERWTSPHKRVILIGDAAHAIPPTGGQGAAMAFEDADTLSYVLARAYSPDFNQATDLSDLITKWEHHRQDRVGKITVFTSQSGRMRRPSTYVYEQVAKEWIIWAALKIRGPQAGGEWIFSYNPEDVLAAISS</sequence>
<keyword evidence="5" id="KW-0503">Monooxygenase</keyword>
<dbReference type="EMBL" id="DF933830">
    <property type="protein sequence ID" value="GAM38855.1"/>
    <property type="molecule type" value="Genomic_DNA"/>
</dbReference>
<evidence type="ECO:0000313" key="7">
    <source>
        <dbReference type="EMBL" id="GAM38855.1"/>
    </source>
</evidence>
<evidence type="ECO:0000259" key="6">
    <source>
        <dbReference type="Pfam" id="PF01494"/>
    </source>
</evidence>
<dbReference type="InterPro" id="IPR002938">
    <property type="entry name" value="FAD-bd"/>
</dbReference>
<dbReference type="GO" id="GO:0004497">
    <property type="term" value="F:monooxygenase activity"/>
    <property type="evidence" value="ECO:0007669"/>
    <property type="project" value="UniProtKB-KW"/>
</dbReference>
<proteinExistence type="inferred from homology"/>
<comment type="caution">
    <text evidence="7">The sequence shown here is derived from an EMBL/GenBank/DDBJ whole genome shotgun (WGS) entry which is preliminary data.</text>
</comment>
<evidence type="ECO:0000256" key="3">
    <source>
        <dbReference type="ARBA" id="ARBA00022827"/>
    </source>
</evidence>
<keyword evidence="2" id="KW-0285">Flavoprotein</keyword>
<name>A0A6V8HEB8_TALPI</name>
<dbReference type="GO" id="GO:0071949">
    <property type="term" value="F:FAD binding"/>
    <property type="evidence" value="ECO:0007669"/>
    <property type="project" value="InterPro"/>
</dbReference>
<evidence type="ECO:0000256" key="1">
    <source>
        <dbReference type="ARBA" id="ARBA00007992"/>
    </source>
</evidence>